<keyword evidence="2" id="KW-1185">Reference proteome</keyword>
<evidence type="ECO:0000313" key="1">
    <source>
        <dbReference type="EMBL" id="MDR6442200.1"/>
    </source>
</evidence>
<dbReference type="Proteomes" id="UP001184376">
    <property type="component" value="Unassembled WGS sequence"/>
</dbReference>
<sequence length="140" mass="17084">MKILNNILKIILIMYFGIIAKNLMQLILGYLFNSESDIKLYKLYNLQESNYSYNFLLQLIFIYDFLFLPIIFYLPLYLILYLIITRFGNKFWLHIFYPVTIYLLTIHFLGKSHFNYLFIFITILIGLLNWYSFKKWIKVT</sequence>
<proteinExistence type="predicted"/>
<evidence type="ECO:0000313" key="2">
    <source>
        <dbReference type="Proteomes" id="UP001184376"/>
    </source>
</evidence>
<organism evidence="1 2">
    <name type="scientific">Chryseobacterium bernardetii</name>
    <dbReference type="NCBI Taxonomy" id="1241978"/>
    <lineage>
        <taxon>Bacteria</taxon>
        <taxon>Pseudomonadati</taxon>
        <taxon>Bacteroidota</taxon>
        <taxon>Flavobacteriia</taxon>
        <taxon>Flavobacteriales</taxon>
        <taxon>Weeksellaceae</taxon>
        <taxon>Chryseobacterium group</taxon>
        <taxon>Chryseobacterium</taxon>
    </lineage>
</organism>
<comment type="caution">
    <text evidence="1">The sequence shown here is derived from an EMBL/GenBank/DDBJ whole genome shotgun (WGS) entry which is preliminary data.</text>
</comment>
<name>A0ACC6IWN8_9FLAO</name>
<gene>
    <name evidence="1" type="ORF">J2795_002918</name>
</gene>
<accession>A0ACC6IWN8</accession>
<dbReference type="EMBL" id="JAVDRG010000004">
    <property type="protein sequence ID" value="MDR6442200.1"/>
    <property type="molecule type" value="Genomic_DNA"/>
</dbReference>
<reference evidence="1" key="1">
    <citation type="submission" date="2023-07" db="EMBL/GenBank/DDBJ databases">
        <title>Sorghum-associated microbial communities from plants grown in Nebraska, USA.</title>
        <authorList>
            <person name="Schachtman D."/>
        </authorList>
    </citation>
    <scope>NUCLEOTIDE SEQUENCE</scope>
    <source>
        <strain evidence="1">DS1280</strain>
    </source>
</reference>
<protein>
    <submittedName>
        <fullName evidence="1">Uncharacterized protein</fullName>
    </submittedName>
</protein>